<keyword evidence="3" id="KW-0378">Hydrolase</keyword>
<gene>
    <name evidence="5" type="primary">sth368IR</name>
</gene>
<evidence type="ECO:0000256" key="2">
    <source>
        <dbReference type="ARBA" id="ARBA00022759"/>
    </source>
</evidence>
<name>A0A1R3T9T0_STRSL</name>
<feature type="domain" description="DNA mismatch repair MutH/Type II restriction enzyme Sau3AI" evidence="4">
    <location>
        <begin position="56"/>
        <end position="169"/>
    </location>
</feature>
<sequence>MANHIFTEEEVVRILDQVVGKTLGQVDKNNVFDKTKEKPKITGIAGDVIEQSVFGYQADTKQEADLLIDGRPVELKTTGLKKSSPKSKSKHALEAKEPMSITAVSVDKIGSQDNFYESTLWHKLEELLLVYYLYDSDKTVKASEYSNFPIQGYQFLIFSEEDKKVLENDWKIVRDFVRNVEKNALDKSIEFPKISKLRTEMSYMDTAPKYPHPPRFRLTRSYVSTIVQQHFGKDFKPLYPDKEFTSIEGLKDILEKLGKEFIGKSIKEIANELNVPMKLAKNGKVSKSISSIVVANMFSKEAQKIEKIALFNKFGIKSKTIVQTRTGGRTEDTKLLMVDFSEITDTTVQFEDSTLYSFFSEQKILFSVFEEVNPDEYESNVFKGFKLISFEDKFIENTVRLVWDRTRSLILDKKLKLIITEDKNGQPILNKKGLIEEAPNFPKARECDVFLRGSGKDSTEKTFEINGLKMYPQFYWIKGSYLVKMLNQTDFLGK</sequence>
<evidence type="ECO:0000313" key="5">
    <source>
        <dbReference type="EMBL" id="SCW20960.1"/>
    </source>
</evidence>
<dbReference type="Pfam" id="PF02976">
    <property type="entry name" value="MutH"/>
    <property type="match status" value="1"/>
</dbReference>
<organism evidence="5">
    <name type="scientific">Streptococcus salivarius</name>
    <dbReference type="NCBI Taxonomy" id="1304"/>
    <lineage>
        <taxon>Bacteria</taxon>
        <taxon>Bacillati</taxon>
        <taxon>Bacillota</taxon>
        <taxon>Bacilli</taxon>
        <taxon>Lactobacillales</taxon>
        <taxon>Streptococcaceae</taxon>
        <taxon>Streptococcus</taxon>
    </lineage>
</organism>
<reference evidence="5" key="2">
    <citation type="submission" date="2017-02" db="EMBL/GenBank/DDBJ databases">
        <title>Diversity of integrative and conjugative elements of Streptococcus salivarius and their intra- and interspecies transfer.</title>
        <authorList>
            <person name="Dahmane N."/>
            <person name="Libante V."/>
            <person name="Charron-Bourgoin F."/>
            <person name="Guedon E."/>
            <person name="Guedon G."/>
            <person name="Leblond-Bourget N."/>
            <person name="Payot S."/>
        </authorList>
    </citation>
    <scope>NUCLEOTIDE SEQUENCE</scope>
    <source>
        <strain evidence="5">N20</strain>
    </source>
</reference>
<evidence type="ECO:0000256" key="3">
    <source>
        <dbReference type="ARBA" id="ARBA00022801"/>
    </source>
</evidence>
<dbReference type="InterPro" id="IPR037057">
    <property type="entry name" value="DNA_rep_MutH/T2_RE_sf"/>
</dbReference>
<dbReference type="GO" id="GO:0003677">
    <property type="term" value="F:DNA binding"/>
    <property type="evidence" value="ECO:0007669"/>
    <property type="project" value="InterPro"/>
</dbReference>
<dbReference type="SUPFAM" id="SSF52980">
    <property type="entry name" value="Restriction endonuclease-like"/>
    <property type="match status" value="2"/>
</dbReference>
<reference evidence="5" key="1">
    <citation type="submission" date="2016-08" db="EMBL/GenBank/DDBJ databases">
        <authorList>
            <person name="Seilhamer J.J."/>
        </authorList>
    </citation>
    <scope>NUCLEOTIDE SEQUENCE</scope>
    <source>
        <strain evidence="5">N20</strain>
    </source>
</reference>
<evidence type="ECO:0000259" key="4">
    <source>
        <dbReference type="SMART" id="SM00927"/>
    </source>
</evidence>
<dbReference type="AlphaFoldDB" id="A0A1R3T9T0"/>
<proteinExistence type="predicted"/>
<evidence type="ECO:0000256" key="1">
    <source>
        <dbReference type="ARBA" id="ARBA00022722"/>
    </source>
</evidence>
<dbReference type="InterPro" id="IPR011337">
    <property type="entry name" value="DNA_rep_MutH/RE_typeII_Sau3AI"/>
</dbReference>
<keyword evidence="2 5" id="KW-0255">Endonuclease</keyword>
<dbReference type="RefSeq" id="WP_175061598.1">
    <property type="nucleotide sequence ID" value="NZ_LR793272.1"/>
</dbReference>
<accession>A0A1R3T9T0</accession>
<dbReference type="InterPro" id="IPR011335">
    <property type="entry name" value="Restrct_endonuc-II-like"/>
</dbReference>
<dbReference type="EMBL" id="LT622836">
    <property type="protein sequence ID" value="SCW20960.1"/>
    <property type="molecule type" value="Genomic_DNA"/>
</dbReference>
<dbReference type="Gene3D" id="3.40.600.10">
    <property type="entry name" value="DNA mismatch repair MutH/Restriction endonuclease, type II"/>
    <property type="match status" value="2"/>
</dbReference>
<dbReference type="SMART" id="SM00927">
    <property type="entry name" value="MutH"/>
    <property type="match status" value="1"/>
</dbReference>
<dbReference type="GO" id="GO:0016787">
    <property type="term" value="F:hydrolase activity"/>
    <property type="evidence" value="ECO:0007669"/>
    <property type="project" value="UniProtKB-KW"/>
</dbReference>
<keyword evidence="1" id="KW-0540">Nuclease</keyword>
<dbReference type="CDD" id="cd22355">
    <property type="entry name" value="Sau3AI_C"/>
    <property type="match status" value="1"/>
</dbReference>
<dbReference type="GO" id="GO:0004519">
    <property type="term" value="F:endonuclease activity"/>
    <property type="evidence" value="ECO:0007669"/>
    <property type="project" value="UniProtKB-KW"/>
</dbReference>
<protein>
    <submittedName>
        <fullName evidence="5">R.Sth368I endonuclease</fullName>
    </submittedName>
</protein>